<dbReference type="AlphaFoldDB" id="A0A8C4QCL6"/>
<comment type="function">
    <text evidence="3">May affect the rate of fibrils formation.</text>
</comment>
<keyword evidence="5" id="KW-1185">Reference proteome</keyword>
<keyword evidence="3" id="KW-0272">Extracellular matrix</keyword>
<keyword evidence="2" id="KW-0677">Repeat</keyword>
<reference evidence="4" key="2">
    <citation type="submission" date="2025-09" db="UniProtKB">
        <authorList>
            <consortium name="Ensembl"/>
        </authorList>
    </citation>
    <scope>IDENTIFICATION</scope>
</reference>
<dbReference type="Proteomes" id="UP000694388">
    <property type="component" value="Unplaced"/>
</dbReference>
<dbReference type="SMART" id="SM00365">
    <property type="entry name" value="LRR_SD22"/>
    <property type="match status" value="5"/>
</dbReference>
<comment type="similarity">
    <text evidence="3">Belongs to the small leucine-rich proteoglycan (SLRP) family. SLRP class I subfamily.</text>
</comment>
<accession>A0A8C4QCL6</accession>
<sequence>MFNIPQCLSQRKGSFPTMSCILGLFLLISTTCFLQATSGMKSQFSFRTHHTVRHPSFNARNKRSLENRFFPAFMTEEMMADEGSGVDPKLDAYIPSIPAVHPTKPPRTLDTFVPDLTCPFTCQCQLKLIQCSNIRLKEVPAELPDNLEILDLQDNKITEIKDDDLSNLVDLEVLILRNNKISVIQRNALAPLVKLQRLYLSRNALTTIPPNIPTTIMELRLHDNSIKKIPKNAFKGLDQLICAVLGNNPLAGDAIADGAFSDMSKLAFLRIAETNITSIPTGLPKSLKELHLDSNMIKQVKKGDLADLVNIVRLGLSSNEIETVDDDAFKALVHVKEIHMDYNQLTTVPHGFPDLKKLQTVLLHNNQISKLDNDSFCPLKRDYKRVMYTTISLYNNKLNDTPRNTYTCLNGHGSLHLGNY</sequence>
<evidence type="ECO:0000256" key="3">
    <source>
        <dbReference type="RuleBase" id="RU364097"/>
    </source>
</evidence>
<dbReference type="PROSITE" id="PS51450">
    <property type="entry name" value="LRR"/>
    <property type="match status" value="3"/>
</dbReference>
<dbReference type="GO" id="GO:0005615">
    <property type="term" value="C:extracellular space"/>
    <property type="evidence" value="ECO:0007669"/>
    <property type="project" value="TreeGrafter"/>
</dbReference>
<dbReference type="Ensembl" id="ENSEBUT00000013918.1">
    <property type="protein sequence ID" value="ENSEBUP00000013342.1"/>
    <property type="gene ID" value="ENSEBUG00000008421.1"/>
</dbReference>
<dbReference type="InterPro" id="IPR003591">
    <property type="entry name" value="Leu-rich_rpt_typical-subtyp"/>
</dbReference>
<dbReference type="InterPro" id="IPR050333">
    <property type="entry name" value="SLRP"/>
</dbReference>
<dbReference type="GeneTree" id="ENSGT00940000158382"/>
<dbReference type="SUPFAM" id="SSF52058">
    <property type="entry name" value="L domain-like"/>
    <property type="match status" value="1"/>
</dbReference>
<dbReference type="Pfam" id="PF13855">
    <property type="entry name" value="LRR_8"/>
    <property type="match status" value="3"/>
</dbReference>
<dbReference type="InterPro" id="IPR032675">
    <property type="entry name" value="LRR_dom_sf"/>
</dbReference>
<comment type="subcellular location">
    <subcellularLocation>
        <location evidence="3">Secreted</location>
        <location evidence="3">Extracellular space</location>
        <location evidence="3">Extracellular matrix</location>
    </subcellularLocation>
</comment>
<proteinExistence type="inferred from homology"/>
<organism evidence="4 5">
    <name type="scientific">Eptatretus burgeri</name>
    <name type="common">Inshore hagfish</name>
    <dbReference type="NCBI Taxonomy" id="7764"/>
    <lineage>
        <taxon>Eukaryota</taxon>
        <taxon>Metazoa</taxon>
        <taxon>Chordata</taxon>
        <taxon>Craniata</taxon>
        <taxon>Vertebrata</taxon>
        <taxon>Cyclostomata</taxon>
        <taxon>Myxini</taxon>
        <taxon>Myxiniformes</taxon>
        <taxon>Myxinidae</taxon>
        <taxon>Eptatretinae</taxon>
        <taxon>Eptatretus</taxon>
    </lineage>
</organism>
<dbReference type="PANTHER" id="PTHR45712">
    <property type="entry name" value="AGAP008170-PA"/>
    <property type="match status" value="1"/>
</dbReference>
<protein>
    <recommendedName>
        <fullName evidence="3">Decorin</fullName>
    </recommendedName>
    <alternativeName>
        <fullName evidence="3">Bone proteoglycan II</fullName>
    </alternativeName>
</protein>
<evidence type="ECO:0000313" key="5">
    <source>
        <dbReference type="Proteomes" id="UP000694388"/>
    </source>
</evidence>
<evidence type="ECO:0000256" key="2">
    <source>
        <dbReference type="ARBA" id="ARBA00022737"/>
    </source>
</evidence>
<comment type="subunit">
    <text evidence="3">Binds to type I and type II collagen, fibronectin and TGF-beta. Forms a ternary complex with MFAP2 and ELN.</text>
</comment>
<dbReference type="PANTHER" id="PTHR45712:SF14">
    <property type="entry name" value="DECORIN"/>
    <property type="match status" value="1"/>
</dbReference>
<dbReference type="SMART" id="SM00369">
    <property type="entry name" value="LRR_TYP"/>
    <property type="match status" value="8"/>
</dbReference>
<name>A0A8C4QCL6_EPTBU</name>
<keyword evidence="1" id="KW-0433">Leucine-rich repeat</keyword>
<evidence type="ECO:0000313" key="4">
    <source>
        <dbReference type="Ensembl" id="ENSEBUP00000013342.1"/>
    </source>
</evidence>
<keyword evidence="3" id="KW-0964">Secreted</keyword>
<dbReference type="InterPro" id="IPR001611">
    <property type="entry name" value="Leu-rich_rpt"/>
</dbReference>
<reference evidence="4" key="1">
    <citation type="submission" date="2025-08" db="UniProtKB">
        <authorList>
            <consortium name="Ensembl"/>
        </authorList>
    </citation>
    <scope>IDENTIFICATION</scope>
</reference>
<dbReference type="Gene3D" id="3.80.10.10">
    <property type="entry name" value="Ribonuclease Inhibitor"/>
    <property type="match status" value="1"/>
</dbReference>
<evidence type="ECO:0000256" key="1">
    <source>
        <dbReference type="ARBA" id="ARBA00022614"/>
    </source>
</evidence>